<accession>A0A0N5CL28</accession>
<sequence length="99" mass="11490">MLSYGDGIALNSEKRMCSKQLRYSYNYVHIYTLVTLNSKPAKDSDLILLIDTSLPRMYRPHTIQHDIAQACDIGAFSQHNHYRFSFKAMQKRSYDDNPA</sequence>
<protein>
    <submittedName>
        <fullName evidence="3">Peptidase A1 domain-containing protein</fullName>
    </submittedName>
</protein>
<evidence type="ECO:0000313" key="2">
    <source>
        <dbReference type="Proteomes" id="UP000276776"/>
    </source>
</evidence>
<gene>
    <name evidence="1" type="ORF">TCLT_LOCUS803</name>
</gene>
<keyword evidence="2" id="KW-1185">Reference proteome</keyword>
<reference evidence="1 2" key="2">
    <citation type="submission" date="2018-11" db="EMBL/GenBank/DDBJ databases">
        <authorList>
            <consortium name="Pathogen Informatics"/>
        </authorList>
    </citation>
    <scope>NUCLEOTIDE SEQUENCE [LARGE SCALE GENOMIC DNA]</scope>
</reference>
<organism evidence="3">
    <name type="scientific">Thelazia callipaeda</name>
    <name type="common">Oriental eyeworm</name>
    <name type="synonym">Parasitic nematode</name>
    <dbReference type="NCBI Taxonomy" id="103827"/>
    <lineage>
        <taxon>Eukaryota</taxon>
        <taxon>Metazoa</taxon>
        <taxon>Ecdysozoa</taxon>
        <taxon>Nematoda</taxon>
        <taxon>Chromadorea</taxon>
        <taxon>Rhabditida</taxon>
        <taxon>Spirurina</taxon>
        <taxon>Spiruromorpha</taxon>
        <taxon>Thelazioidea</taxon>
        <taxon>Thelaziidae</taxon>
        <taxon>Thelazia</taxon>
    </lineage>
</organism>
<dbReference type="EMBL" id="UYYF01000071">
    <property type="protein sequence ID" value="VDM95927.1"/>
    <property type="molecule type" value="Genomic_DNA"/>
</dbReference>
<name>A0A0N5CL28_THECL</name>
<evidence type="ECO:0000313" key="3">
    <source>
        <dbReference type="WBParaSite" id="TCLT_0000080201-mRNA-1"/>
    </source>
</evidence>
<dbReference type="AlphaFoldDB" id="A0A0N5CL28"/>
<evidence type="ECO:0000313" key="1">
    <source>
        <dbReference type="EMBL" id="VDM95927.1"/>
    </source>
</evidence>
<dbReference type="WBParaSite" id="TCLT_0000080201-mRNA-1">
    <property type="protein sequence ID" value="TCLT_0000080201-mRNA-1"/>
    <property type="gene ID" value="TCLT_0000080201"/>
</dbReference>
<dbReference type="Proteomes" id="UP000276776">
    <property type="component" value="Unassembled WGS sequence"/>
</dbReference>
<reference evidence="3" key="1">
    <citation type="submission" date="2017-02" db="UniProtKB">
        <authorList>
            <consortium name="WormBaseParasite"/>
        </authorList>
    </citation>
    <scope>IDENTIFICATION</scope>
</reference>
<proteinExistence type="predicted"/>